<name>A0A841HT72_9GAMM</name>
<comment type="caution">
    <text evidence="2">The sequence shown here is derived from an EMBL/GenBank/DDBJ whole genome shotgun (WGS) entry which is preliminary data.</text>
</comment>
<dbReference type="RefSeq" id="WP_184335231.1">
    <property type="nucleotide sequence ID" value="NZ_JACHHZ010000006.1"/>
</dbReference>
<gene>
    <name evidence="2" type="ORF">HNQ60_004735</name>
</gene>
<dbReference type="AlphaFoldDB" id="A0A841HT72"/>
<evidence type="ECO:0000313" key="3">
    <source>
        <dbReference type="Proteomes" id="UP000588068"/>
    </source>
</evidence>
<dbReference type="Proteomes" id="UP000588068">
    <property type="component" value="Unassembled WGS sequence"/>
</dbReference>
<evidence type="ECO:0000313" key="2">
    <source>
        <dbReference type="EMBL" id="MBB6095844.1"/>
    </source>
</evidence>
<sequence>MKSSIVKQAAQRVLQACTVVVLLNAPVIQADEFGDDPPICMKKPYLPQCNPEPVDPPPPDPWPCDFSPYGCRWF</sequence>
<feature type="chain" id="PRO_5032333475" evidence="1">
    <location>
        <begin position="31"/>
        <end position="74"/>
    </location>
</feature>
<proteinExistence type="predicted"/>
<dbReference type="EMBL" id="JACHHZ010000006">
    <property type="protein sequence ID" value="MBB6095844.1"/>
    <property type="molecule type" value="Genomic_DNA"/>
</dbReference>
<keyword evidence="3" id="KW-1185">Reference proteome</keyword>
<keyword evidence="1" id="KW-0732">Signal</keyword>
<protein>
    <submittedName>
        <fullName evidence="2">Uncharacterized protein</fullName>
    </submittedName>
</protein>
<reference evidence="2 3" key="1">
    <citation type="submission" date="2020-08" db="EMBL/GenBank/DDBJ databases">
        <title>Genomic Encyclopedia of Type Strains, Phase IV (KMG-IV): sequencing the most valuable type-strain genomes for metagenomic binning, comparative biology and taxonomic classification.</title>
        <authorList>
            <person name="Goeker M."/>
        </authorList>
    </citation>
    <scope>NUCLEOTIDE SEQUENCE [LARGE SCALE GENOMIC DNA]</scope>
    <source>
        <strain evidence="2 3">DSM 26723</strain>
    </source>
</reference>
<evidence type="ECO:0000256" key="1">
    <source>
        <dbReference type="SAM" id="SignalP"/>
    </source>
</evidence>
<feature type="signal peptide" evidence="1">
    <location>
        <begin position="1"/>
        <end position="30"/>
    </location>
</feature>
<accession>A0A841HT72</accession>
<organism evidence="2 3">
    <name type="scientific">Povalibacter uvarum</name>
    <dbReference type="NCBI Taxonomy" id="732238"/>
    <lineage>
        <taxon>Bacteria</taxon>
        <taxon>Pseudomonadati</taxon>
        <taxon>Pseudomonadota</taxon>
        <taxon>Gammaproteobacteria</taxon>
        <taxon>Steroidobacterales</taxon>
        <taxon>Steroidobacteraceae</taxon>
        <taxon>Povalibacter</taxon>
    </lineage>
</organism>